<name>A0A9E8MUT1_9FLAO</name>
<dbReference type="SUPFAM" id="SSF51161">
    <property type="entry name" value="Trimeric LpxA-like enzymes"/>
    <property type="match status" value="1"/>
</dbReference>
<dbReference type="InterPro" id="IPR001451">
    <property type="entry name" value="Hexapep"/>
</dbReference>
<dbReference type="InterPro" id="IPR005881">
    <property type="entry name" value="Ser_O-AcTrfase"/>
</dbReference>
<dbReference type="PROSITE" id="PS00101">
    <property type="entry name" value="HEXAPEP_TRANSFERASES"/>
    <property type="match status" value="1"/>
</dbReference>
<keyword evidence="3" id="KW-0677">Repeat</keyword>
<dbReference type="Pfam" id="PF00132">
    <property type="entry name" value="Hexapep"/>
    <property type="match status" value="1"/>
</dbReference>
<organism evidence="7 8">
    <name type="scientific">Lacinutrix neustonica</name>
    <dbReference type="NCBI Taxonomy" id="2980107"/>
    <lineage>
        <taxon>Bacteria</taxon>
        <taxon>Pseudomonadati</taxon>
        <taxon>Bacteroidota</taxon>
        <taxon>Flavobacteriia</taxon>
        <taxon>Flavobacteriales</taxon>
        <taxon>Flavobacteriaceae</taxon>
        <taxon>Lacinutrix</taxon>
    </lineage>
</organism>
<evidence type="ECO:0000256" key="1">
    <source>
        <dbReference type="ARBA" id="ARBA00007274"/>
    </source>
</evidence>
<dbReference type="KEGG" id="lnu:N7U66_19285"/>
<dbReference type="Proteomes" id="UP001164705">
    <property type="component" value="Chromosome"/>
</dbReference>
<comment type="catalytic activity">
    <reaction evidence="5">
        <text>L-serine + acetyl-CoA = O-acetyl-L-serine + CoA</text>
        <dbReference type="Rhea" id="RHEA:24560"/>
        <dbReference type="ChEBI" id="CHEBI:33384"/>
        <dbReference type="ChEBI" id="CHEBI:57287"/>
        <dbReference type="ChEBI" id="CHEBI:57288"/>
        <dbReference type="ChEBI" id="CHEBI:58340"/>
        <dbReference type="EC" id="2.3.1.30"/>
    </reaction>
</comment>
<evidence type="ECO:0000256" key="3">
    <source>
        <dbReference type="ARBA" id="ARBA00022737"/>
    </source>
</evidence>
<dbReference type="CDD" id="cd03354">
    <property type="entry name" value="LbH_SAT"/>
    <property type="match status" value="1"/>
</dbReference>
<comment type="similarity">
    <text evidence="1 5">Belongs to the transferase hexapeptide repeat family.</text>
</comment>
<dbReference type="InterPro" id="IPR018357">
    <property type="entry name" value="Hexapep_transf_CS"/>
</dbReference>
<dbReference type="EMBL" id="CP113088">
    <property type="protein sequence ID" value="WAC01957.1"/>
    <property type="molecule type" value="Genomic_DNA"/>
</dbReference>
<evidence type="ECO:0000313" key="8">
    <source>
        <dbReference type="Proteomes" id="UP001164705"/>
    </source>
</evidence>
<dbReference type="RefSeq" id="WP_267676555.1">
    <property type="nucleotide sequence ID" value="NZ_CP113088.1"/>
</dbReference>
<dbReference type="PANTHER" id="PTHR42811">
    <property type="entry name" value="SERINE ACETYLTRANSFERASE"/>
    <property type="match status" value="1"/>
</dbReference>
<evidence type="ECO:0000256" key="6">
    <source>
        <dbReference type="SAM" id="Phobius"/>
    </source>
</evidence>
<dbReference type="GO" id="GO:0006535">
    <property type="term" value="P:cysteine biosynthetic process from serine"/>
    <property type="evidence" value="ECO:0007669"/>
    <property type="project" value="InterPro"/>
</dbReference>
<keyword evidence="6" id="KW-0472">Membrane</keyword>
<evidence type="ECO:0000313" key="7">
    <source>
        <dbReference type="EMBL" id="WAC01957.1"/>
    </source>
</evidence>
<proteinExistence type="inferred from homology"/>
<accession>A0A9E8MUT1</accession>
<evidence type="ECO:0000256" key="4">
    <source>
        <dbReference type="ARBA" id="ARBA00023315"/>
    </source>
</evidence>
<evidence type="ECO:0000256" key="2">
    <source>
        <dbReference type="ARBA" id="ARBA00022679"/>
    </source>
</evidence>
<dbReference type="PIRSF" id="PIRSF000441">
    <property type="entry name" value="CysE"/>
    <property type="match status" value="1"/>
</dbReference>
<reference evidence="7" key="1">
    <citation type="submission" date="2022-11" db="EMBL/GenBank/DDBJ databases">
        <title>Lacinutrix neustonica HL-RS19T sp. nov., isolated from the surface microlayer sample of brackish Lake Shihwa.</title>
        <authorList>
            <person name="Choi J.Y."/>
            <person name="Hwang C.Y."/>
        </authorList>
    </citation>
    <scope>NUCLEOTIDE SEQUENCE</scope>
    <source>
        <strain evidence="7">HL-RS19</strain>
    </source>
</reference>
<gene>
    <name evidence="7" type="ORF">N7U66_19285</name>
</gene>
<dbReference type="EC" id="2.3.1.30" evidence="5"/>
<keyword evidence="6" id="KW-0812">Transmembrane</keyword>
<keyword evidence="8" id="KW-1185">Reference proteome</keyword>
<protein>
    <recommendedName>
        <fullName evidence="5">Serine acetyltransferase</fullName>
        <ecNumber evidence="5">2.3.1.30</ecNumber>
    </recommendedName>
</protein>
<evidence type="ECO:0000256" key="5">
    <source>
        <dbReference type="PIRNR" id="PIRNR000441"/>
    </source>
</evidence>
<dbReference type="Gene3D" id="2.160.10.10">
    <property type="entry name" value="Hexapeptide repeat proteins"/>
    <property type="match status" value="1"/>
</dbReference>
<dbReference type="InterPro" id="IPR045304">
    <property type="entry name" value="LbH_SAT"/>
</dbReference>
<keyword evidence="6" id="KW-1133">Transmembrane helix</keyword>
<keyword evidence="2 5" id="KW-0808">Transferase</keyword>
<dbReference type="AlphaFoldDB" id="A0A9E8MUT1"/>
<keyword evidence="4 5" id="KW-0012">Acyltransferase</keyword>
<dbReference type="InterPro" id="IPR011004">
    <property type="entry name" value="Trimer_LpxA-like_sf"/>
</dbReference>
<dbReference type="GO" id="GO:0005737">
    <property type="term" value="C:cytoplasm"/>
    <property type="evidence" value="ECO:0007669"/>
    <property type="project" value="InterPro"/>
</dbReference>
<feature type="transmembrane region" description="Helical" evidence="6">
    <location>
        <begin position="20"/>
        <end position="37"/>
    </location>
</feature>
<dbReference type="GO" id="GO:0009001">
    <property type="term" value="F:serine O-acetyltransferase activity"/>
    <property type="evidence" value="ECO:0007669"/>
    <property type="project" value="UniProtKB-EC"/>
</dbReference>
<sequence>MNLFSLIASDYKKYSTYGGHFFSIFFFTQGFWAVFQYRVAHWCYTLKVPVVKQVLLLVCLFWQKCIEMLTGISIPYSVTIGHSFYIGHFGGIIINSNSVIGNNCNISQGVTIGVSGRDEKRGVPIIGNHVYIGANAVIAGKITVGDAALVGANSLVIDSVESGVTVLGVPAKVISNNSSKGYI</sequence>